<organism evidence="8 9">
    <name type="scientific">Stachybotrys elegans</name>
    <dbReference type="NCBI Taxonomy" id="80388"/>
    <lineage>
        <taxon>Eukaryota</taxon>
        <taxon>Fungi</taxon>
        <taxon>Dikarya</taxon>
        <taxon>Ascomycota</taxon>
        <taxon>Pezizomycotina</taxon>
        <taxon>Sordariomycetes</taxon>
        <taxon>Hypocreomycetidae</taxon>
        <taxon>Hypocreales</taxon>
        <taxon>Stachybotryaceae</taxon>
        <taxon>Stachybotrys</taxon>
    </lineage>
</organism>
<dbReference type="GO" id="GO:0005739">
    <property type="term" value="C:mitochondrion"/>
    <property type="evidence" value="ECO:0007669"/>
    <property type="project" value="TreeGrafter"/>
</dbReference>
<dbReference type="EMBL" id="JAGPNK010000001">
    <property type="protein sequence ID" value="KAH7328549.1"/>
    <property type="molecule type" value="Genomic_DNA"/>
</dbReference>
<dbReference type="GO" id="GO:0006749">
    <property type="term" value="P:glutathione metabolic process"/>
    <property type="evidence" value="ECO:0007669"/>
    <property type="project" value="TreeGrafter"/>
</dbReference>
<dbReference type="PANTHER" id="PTHR42943:SF13">
    <property type="entry name" value="GLUTATHIONE S-TRANSFERASE KAPPA-RELATED"/>
    <property type="match status" value="1"/>
</dbReference>
<feature type="domain" description="DSBA-like thioredoxin" evidence="7">
    <location>
        <begin position="9"/>
        <end position="222"/>
    </location>
</feature>
<evidence type="ECO:0000313" key="9">
    <source>
        <dbReference type="Proteomes" id="UP000813444"/>
    </source>
</evidence>
<dbReference type="SUPFAM" id="SSF52833">
    <property type="entry name" value="Thioredoxin-like"/>
    <property type="match status" value="1"/>
</dbReference>
<evidence type="ECO:0000256" key="2">
    <source>
        <dbReference type="ARBA" id="ARBA00012452"/>
    </source>
</evidence>
<proteinExistence type="inferred from homology"/>
<evidence type="ECO:0000256" key="1">
    <source>
        <dbReference type="ARBA" id="ARBA00006494"/>
    </source>
</evidence>
<dbReference type="FunFam" id="3.40.30.10:FF:000096">
    <property type="entry name" value="Glutathione S-transferase kappa"/>
    <property type="match status" value="1"/>
</dbReference>
<dbReference type="OrthoDB" id="4664297at2759"/>
<dbReference type="InterPro" id="IPR036249">
    <property type="entry name" value="Thioredoxin-like_sf"/>
</dbReference>
<keyword evidence="3" id="KW-0808">Transferase</keyword>
<name>A0A8K0T118_9HYPO</name>
<dbReference type="GO" id="GO:0004602">
    <property type="term" value="F:glutathione peroxidase activity"/>
    <property type="evidence" value="ECO:0007669"/>
    <property type="project" value="TreeGrafter"/>
</dbReference>
<comment type="catalytic activity">
    <reaction evidence="4">
        <text>RX + glutathione = an S-substituted glutathione + a halide anion + H(+)</text>
        <dbReference type="Rhea" id="RHEA:16437"/>
        <dbReference type="ChEBI" id="CHEBI:15378"/>
        <dbReference type="ChEBI" id="CHEBI:16042"/>
        <dbReference type="ChEBI" id="CHEBI:17792"/>
        <dbReference type="ChEBI" id="CHEBI:57925"/>
        <dbReference type="ChEBI" id="CHEBI:90779"/>
        <dbReference type="EC" id="2.5.1.18"/>
    </reaction>
</comment>
<dbReference type="Proteomes" id="UP000813444">
    <property type="component" value="Unassembled WGS sequence"/>
</dbReference>
<dbReference type="AlphaFoldDB" id="A0A8K0T118"/>
<reference evidence="8" key="1">
    <citation type="journal article" date="2021" name="Nat. Commun.">
        <title>Genetic determinants of endophytism in the Arabidopsis root mycobiome.</title>
        <authorList>
            <person name="Mesny F."/>
            <person name="Miyauchi S."/>
            <person name="Thiergart T."/>
            <person name="Pickel B."/>
            <person name="Atanasova L."/>
            <person name="Karlsson M."/>
            <person name="Huettel B."/>
            <person name="Barry K.W."/>
            <person name="Haridas S."/>
            <person name="Chen C."/>
            <person name="Bauer D."/>
            <person name="Andreopoulos W."/>
            <person name="Pangilinan J."/>
            <person name="LaButti K."/>
            <person name="Riley R."/>
            <person name="Lipzen A."/>
            <person name="Clum A."/>
            <person name="Drula E."/>
            <person name="Henrissat B."/>
            <person name="Kohler A."/>
            <person name="Grigoriev I.V."/>
            <person name="Martin F.M."/>
            <person name="Hacquard S."/>
        </authorList>
    </citation>
    <scope>NUCLEOTIDE SEQUENCE</scope>
    <source>
        <strain evidence="8">MPI-CAGE-CH-0235</strain>
    </source>
</reference>
<protein>
    <recommendedName>
        <fullName evidence="5">Glutathione S-transferase kappa 1</fullName>
        <ecNumber evidence="2">2.5.1.18</ecNumber>
    </recommendedName>
    <alternativeName>
        <fullName evidence="6">GST class-kappa</fullName>
    </alternativeName>
</protein>
<dbReference type="Gene3D" id="3.40.30.10">
    <property type="entry name" value="Glutaredoxin"/>
    <property type="match status" value="1"/>
</dbReference>
<sequence>MSIAMGGHIECYLDIASFFSYIALADLLPNLTALEGYGIQVDLIPTLIGGINHLSGNKPPWMLPAKAKYLEADSQRAARRVSKPRIAFPKDFLSMSNTISPLRAMLFIKKNYPEATFIAAMHFLFDKFWSPPHANLTVDEELAAVLAAATETPEGGPRLFGEEDVRRIMDGRAEMKDTLKQNTARAVELGAFGAPWFWVVNEEGKGEPFFGSDRFNHIYQHLGLPFQDVALVKTAKL</sequence>
<keyword evidence="9" id="KW-1185">Reference proteome</keyword>
<gene>
    <name evidence="8" type="ORF">B0I35DRAFT_417678</name>
</gene>
<dbReference type="EC" id="2.5.1.18" evidence="2"/>
<accession>A0A8K0T118</accession>
<evidence type="ECO:0000313" key="8">
    <source>
        <dbReference type="EMBL" id="KAH7328549.1"/>
    </source>
</evidence>
<evidence type="ECO:0000256" key="4">
    <source>
        <dbReference type="ARBA" id="ARBA00047960"/>
    </source>
</evidence>
<dbReference type="PANTHER" id="PTHR42943">
    <property type="entry name" value="GLUTATHIONE S-TRANSFERASE KAPPA"/>
    <property type="match status" value="1"/>
</dbReference>
<evidence type="ECO:0000259" key="7">
    <source>
        <dbReference type="Pfam" id="PF01323"/>
    </source>
</evidence>
<dbReference type="GO" id="GO:0004364">
    <property type="term" value="F:glutathione transferase activity"/>
    <property type="evidence" value="ECO:0007669"/>
    <property type="project" value="UniProtKB-EC"/>
</dbReference>
<dbReference type="Pfam" id="PF01323">
    <property type="entry name" value="DSBA"/>
    <property type="match status" value="1"/>
</dbReference>
<dbReference type="InterPro" id="IPR051924">
    <property type="entry name" value="GST_Kappa/NadH"/>
</dbReference>
<evidence type="ECO:0000256" key="6">
    <source>
        <dbReference type="ARBA" id="ARBA00083519"/>
    </source>
</evidence>
<comment type="caution">
    <text evidence="8">The sequence shown here is derived from an EMBL/GenBank/DDBJ whole genome shotgun (WGS) entry which is preliminary data.</text>
</comment>
<evidence type="ECO:0000256" key="5">
    <source>
        <dbReference type="ARBA" id="ARBA00073833"/>
    </source>
</evidence>
<evidence type="ECO:0000256" key="3">
    <source>
        <dbReference type="ARBA" id="ARBA00022679"/>
    </source>
</evidence>
<dbReference type="GO" id="GO:0005777">
    <property type="term" value="C:peroxisome"/>
    <property type="evidence" value="ECO:0007669"/>
    <property type="project" value="TreeGrafter"/>
</dbReference>
<comment type="similarity">
    <text evidence="1">Belongs to the GST superfamily. Kappa family.</text>
</comment>
<dbReference type="InterPro" id="IPR001853">
    <property type="entry name" value="DSBA-like_thioredoxin_dom"/>
</dbReference>